<dbReference type="InterPro" id="IPR016032">
    <property type="entry name" value="Sig_transdc_resp-reg_C-effctor"/>
</dbReference>
<dbReference type="GO" id="GO:0006355">
    <property type="term" value="P:regulation of DNA-templated transcription"/>
    <property type="evidence" value="ECO:0007669"/>
    <property type="project" value="InterPro"/>
</dbReference>
<accession>A0A4Q0Y341</accession>
<dbReference type="SMART" id="SM00862">
    <property type="entry name" value="Trans_reg_C"/>
    <property type="match status" value="1"/>
</dbReference>
<comment type="caution">
    <text evidence="4">The sequence shown here is derived from an EMBL/GenBank/DDBJ whole genome shotgun (WGS) entry which is preliminary data.</text>
</comment>
<evidence type="ECO:0000259" key="3">
    <source>
        <dbReference type="PROSITE" id="PS50110"/>
    </source>
</evidence>
<name>A0A4Q0Y341_9BACT</name>
<sequence length="221" mass="25837">MKALRILVLENGLGSISDFVEVLKSDGFYLDICENSNDFLESIYNNHYDLYIIEINEKTPQRFKLIKLLNDYQDITMKMVIASKPNLMKLSLFYGCDESILKNIDSDETLFRIKALIRRQFKIHSDSICLCRNIEYDIFKKRVLKNKSEISLGEKPLRIIDYLLKFRGFFVSSENLENGVYPANSKNKNGSIRFHIHKIRQLIGEDIIISNRTNGYKINIH</sequence>
<dbReference type="Pfam" id="PF00486">
    <property type="entry name" value="Trans_reg_C"/>
    <property type="match status" value="1"/>
</dbReference>
<dbReference type="OrthoDB" id="5343147at2"/>
<proteinExistence type="predicted"/>
<dbReference type="Gene3D" id="1.10.10.10">
    <property type="entry name" value="Winged helix-like DNA-binding domain superfamily/Winged helix DNA-binding domain"/>
    <property type="match status" value="1"/>
</dbReference>
<dbReference type="InterPro" id="IPR001867">
    <property type="entry name" value="OmpR/PhoB-type_DNA-bd"/>
</dbReference>
<reference evidence="4 5" key="1">
    <citation type="submission" date="2017-10" db="EMBL/GenBank/DDBJ databases">
        <title>Genomics of the genus Arcobacter.</title>
        <authorList>
            <person name="Perez-Cataluna A."/>
            <person name="Figueras M.J."/>
        </authorList>
    </citation>
    <scope>NUCLEOTIDE SEQUENCE [LARGE SCALE GENOMIC DNA]</scope>
    <source>
        <strain evidence="4 5">DSM 24636</strain>
    </source>
</reference>
<dbReference type="Gene3D" id="3.40.50.2300">
    <property type="match status" value="1"/>
</dbReference>
<dbReference type="RefSeq" id="WP_129080925.1">
    <property type="nucleotide sequence ID" value="NZ_CP041070.1"/>
</dbReference>
<keyword evidence="1" id="KW-0238">DNA-binding</keyword>
<dbReference type="GO" id="GO:0003677">
    <property type="term" value="F:DNA binding"/>
    <property type="evidence" value="ECO:0007669"/>
    <property type="project" value="UniProtKB-KW"/>
</dbReference>
<evidence type="ECO:0000313" key="5">
    <source>
        <dbReference type="Proteomes" id="UP000290191"/>
    </source>
</evidence>
<dbReference type="GO" id="GO:0000160">
    <property type="term" value="P:phosphorelay signal transduction system"/>
    <property type="evidence" value="ECO:0007669"/>
    <property type="project" value="InterPro"/>
</dbReference>
<dbReference type="SUPFAM" id="SSF46894">
    <property type="entry name" value="C-terminal effector domain of the bipartite response regulators"/>
    <property type="match status" value="1"/>
</dbReference>
<dbReference type="InterPro" id="IPR001789">
    <property type="entry name" value="Sig_transdc_resp-reg_receiver"/>
</dbReference>
<evidence type="ECO:0000313" key="4">
    <source>
        <dbReference type="EMBL" id="RXJ64502.1"/>
    </source>
</evidence>
<comment type="caution">
    <text evidence="2">Lacks conserved residue(s) required for the propagation of feature annotation.</text>
</comment>
<dbReference type="SUPFAM" id="SSF52172">
    <property type="entry name" value="CheY-like"/>
    <property type="match status" value="1"/>
</dbReference>
<dbReference type="AlphaFoldDB" id="A0A4Q0Y341"/>
<dbReference type="STRING" id="877500.GCA_000935065_02598"/>
<dbReference type="PROSITE" id="PS50110">
    <property type="entry name" value="RESPONSE_REGULATORY"/>
    <property type="match status" value="1"/>
</dbReference>
<organism evidence="4 5">
    <name type="scientific">Halarcobacter anaerophilus</name>
    <dbReference type="NCBI Taxonomy" id="877500"/>
    <lineage>
        <taxon>Bacteria</taxon>
        <taxon>Pseudomonadati</taxon>
        <taxon>Campylobacterota</taxon>
        <taxon>Epsilonproteobacteria</taxon>
        <taxon>Campylobacterales</taxon>
        <taxon>Arcobacteraceae</taxon>
        <taxon>Halarcobacter</taxon>
    </lineage>
</organism>
<feature type="domain" description="Response regulatory" evidence="3">
    <location>
        <begin position="5"/>
        <end position="117"/>
    </location>
</feature>
<dbReference type="InterPro" id="IPR011006">
    <property type="entry name" value="CheY-like_superfamily"/>
</dbReference>
<dbReference type="EMBL" id="PDKO01000001">
    <property type="protein sequence ID" value="RXJ64502.1"/>
    <property type="molecule type" value="Genomic_DNA"/>
</dbReference>
<dbReference type="Proteomes" id="UP000290191">
    <property type="component" value="Unassembled WGS sequence"/>
</dbReference>
<evidence type="ECO:0000256" key="1">
    <source>
        <dbReference type="ARBA" id="ARBA00023125"/>
    </source>
</evidence>
<evidence type="ECO:0000256" key="2">
    <source>
        <dbReference type="PROSITE-ProRule" id="PRU00169"/>
    </source>
</evidence>
<dbReference type="InterPro" id="IPR036388">
    <property type="entry name" value="WH-like_DNA-bd_sf"/>
</dbReference>
<gene>
    <name evidence="4" type="ORF">CRV06_00670</name>
</gene>
<keyword evidence="5" id="KW-1185">Reference proteome</keyword>
<protein>
    <submittedName>
        <fullName evidence="4">Helix-turn-helix domain-containing protein</fullName>
    </submittedName>
</protein>